<evidence type="ECO:0000313" key="4">
    <source>
        <dbReference type="EMBL" id="SDD84466.1"/>
    </source>
</evidence>
<name>A0A1G6Y4D9_NIADE</name>
<evidence type="ECO:0000313" key="5">
    <source>
        <dbReference type="Proteomes" id="UP000198757"/>
    </source>
</evidence>
<proteinExistence type="predicted"/>
<dbReference type="OrthoDB" id="9812156at2"/>
<gene>
    <name evidence="4" type="ORF">SAMN04487894_114110</name>
</gene>
<keyword evidence="2" id="KW-0378">Hydrolase</keyword>
<dbReference type="GO" id="GO:0016818">
    <property type="term" value="F:hydrolase activity, acting on acid anhydrides, in phosphorus-containing anhydrides"/>
    <property type="evidence" value="ECO:0007669"/>
    <property type="project" value="InterPro"/>
</dbReference>
<dbReference type="EMBL" id="FMZO01000014">
    <property type="protein sequence ID" value="SDD84466.1"/>
    <property type="molecule type" value="Genomic_DNA"/>
</dbReference>
<reference evidence="5" key="1">
    <citation type="submission" date="2016-10" db="EMBL/GenBank/DDBJ databases">
        <authorList>
            <person name="Varghese N."/>
            <person name="Submissions S."/>
        </authorList>
    </citation>
    <scope>NUCLEOTIDE SEQUENCE [LARGE SCALE GENOMIC DNA]</scope>
    <source>
        <strain evidence="5">DSM 25811 / CCM 8410 / LMG 26954 / E90</strain>
    </source>
</reference>
<dbReference type="GO" id="GO:0008270">
    <property type="term" value="F:zinc ion binding"/>
    <property type="evidence" value="ECO:0007669"/>
    <property type="project" value="InterPro"/>
</dbReference>
<sequence length="109" mass="12330">METKLQREYLAHFNIAGFTYWDGALAFEQLKPGVALTLKLEADNKYDPQAVALYYETIKLGYVPKTNNTIIYKLLKLGWNGFMAVVQRVDATEHPEQQVSVVVHLVGGE</sequence>
<dbReference type="InterPro" id="IPR014905">
    <property type="entry name" value="HIRAN"/>
</dbReference>
<organism evidence="4 5">
    <name type="scientific">Niabella drilacis (strain DSM 25811 / CCM 8410 / CCUG 62505 / LMG 26954 / E90)</name>
    <dbReference type="NCBI Taxonomy" id="1285928"/>
    <lineage>
        <taxon>Bacteria</taxon>
        <taxon>Pseudomonadati</taxon>
        <taxon>Bacteroidota</taxon>
        <taxon>Chitinophagia</taxon>
        <taxon>Chitinophagales</taxon>
        <taxon>Chitinophagaceae</taxon>
        <taxon>Niabella</taxon>
    </lineage>
</organism>
<dbReference type="RefSeq" id="WP_090392083.1">
    <property type="nucleotide sequence ID" value="NZ_FMZO01000014.1"/>
</dbReference>
<dbReference type="SMART" id="SM00910">
    <property type="entry name" value="HIRAN"/>
    <property type="match status" value="1"/>
</dbReference>
<evidence type="ECO:0000256" key="2">
    <source>
        <dbReference type="ARBA" id="ARBA00022801"/>
    </source>
</evidence>
<keyword evidence="1" id="KW-0479">Metal-binding</keyword>
<evidence type="ECO:0000256" key="1">
    <source>
        <dbReference type="ARBA" id="ARBA00022723"/>
    </source>
</evidence>
<dbReference type="Proteomes" id="UP000198757">
    <property type="component" value="Unassembled WGS sequence"/>
</dbReference>
<accession>A0A1G6Y4D9</accession>
<protein>
    <submittedName>
        <fullName evidence="4">HIRAN domain-containing protein</fullName>
    </submittedName>
</protein>
<dbReference type="GO" id="GO:0003676">
    <property type="term" value="F:nucleic acid binding"/>
    <property type="evidence" value="ECO:0007669"/>
    <property type="project" value="InterPro"/>
</dbReference>
<dbReference type="STRING" id="1285928.SAMN04487894_114110"/>
<evidence type="ECO:0000259" key="3">
    <source>
        <dbReference type="SMART" id="SM00910"/>
    </source>
</evidence>
<keyword evidence="5" id="KW-1185">Reference proteome</keyword>
<dbReference type="Gene3D" id="3.30.70.2330">
    <property type="match status" value="1"/>
</dbReference>
<dbReference type="AlphaFoldDB" id="A0A1G6Y4D9"/>
<dbReference type="Pfam" id="PF08797">
    <property type="entry name" value="HIRAN"/>
    <property type="match status" value="1"/>
</dbReference>
<feature type="domain" description="HIRAN" evidence="3">
    <location>
        <begin position="8"/>
        <end position="105"/>
    </location>
</feature>